<name>A0AAN2BMB6_9GAMM</name>
<reference evidence="1 2" key="1">
    <citation type="journal article" date="2022" name="IScience">
        <title>An ultrasensitive nanofiber-based assay for enzymatic hydrolysis and deep-sea microbial degradation of cellulose.</title>
        <authorList>
            <person name="Tsudome M."/>
            <person name="Tachioka M."/>
            <person name="Miyazaki M."/>
            <person name="Uchimura K."/>
            <person name="Tsuda M."/>
            <person name="Takaki Y."/>
            <person name="Deguchi S."/>
        </authorList>
    </citation>
    <scope>NUCLEOTIDE SEQUENCE [LARGE SCALE GENOMIC DNA]</scope>
    <source>
        <strain evidence="1 2">GE09</strain>
    </source>
</reference>
<keyword evidence="2" id="KW-1185">Reference proteome</keyword>
<organism evidence="1 2">
    <name type="scientific">Marinagarivorans cellulosilyticus</name>
    <dbReference type="NCBI Taxonomy" id="2721545"/>
    <lineage>
        <taxon>Bacteria</taxon>
        <taxon>Pseudomonadati</taxon>
        <taxon>Pseudomonadota</taxon>
        <taxon>Gammaproteobacteria</taxon>
        <taxon>Cellvibrionales</taxon>
        <taxon>Cellvibrionaceae</taxon>
        <taxon>Marinagarivorans</taxon>
    </lineage>
</organism>
<proteinExistence type="predicted"/>
<gene>
    <name evidence="1" type="ORF">MARGE09_P4104</name>
</gene>
<sequence>MLLRYSRYTDSAQLESHLPNVKRFVMARNELLDNITHKDLKVNPIYSSDLGDNVGSTITFVTEFSDVQKEYPILFRKDPPSNQYQAVVLLGLQQDENLFLQVQEQSLQQNNPGWQAHYVPAAIARGPFMIGFQARQENGQEVVSPMVHVDMEHPKISTTQGVNVFLAQGGNSPYLEHISHLLNVVRDGVELNKRMFAVFEKYELIEPVAINVDLENSHKLKLKGFYTVNIERLTALDGDALKELSKTGFLQAAYFAISSLSNIKLLIAMKNAKNRA</sequence>
<evidence type="ECO:0000313" key="2">
    <source>
        <dbReference type="Proteomes" id="UP001320119"/>
    </source>
</evidence>
<dbReference type="EMBL" id="AP023086">
    <property type="protein sequence ID" value="BCD99902.1"/>
    <property type="molecule type" value="Genomic_DNA"/>
</dbReference>
<dbReference type="Pfam" id="PF07277">
    <property type="entry name" value="SapC"/>
    <property type="match status" value="1"/>
</dbReference>
<dbReference type="KEGG" id="marq:MARGE09_P4104"/>
<evidence type="ECO:0000313" key="1">
    <source>
        <dbReference type="EMBL" id="BCD99902.1"/>
    </source>
</evidence>
<accession>A0AAN2BMB6</accession>
<dbReference type="Proteomes" id="UP001320119">
    <property type="component" value="Chromosome"/>
</dbReference>
<dbReference type="InterPro" id="IPR010836">
    <property type="entry name" value="SapC"/>
</dbReference>
<dbReference type="AlphaFoldDB" id="A0AAN2BMB6"/>
<protein>
    <submittedName>
        <fullName evidence="1">Uncharacterized protein</fullName>
    </submittedName>
</protein>